<dbReference type="OrthoDB" id="8480302at2"/>
<dbReference type="AlphaFoldDB" id="E6X5R3"/>
<accession>E6X5R3</accession>
<evidence type="ECO:0000313" key="2">
    <source>
        <dbReference type="Proteomes" id="UP000008634"/>
    </source>
</evidence>
<sequence>MVDKWVTIATFEYSSDLQVFKIKLESEGITVFVKDEYTINSDPMISNAIGGAKVQVFQEDKERAIEIYDSIRSYAIGDDDLPVTCPNCKSQKSETYYAQKSIFYKLFPFFEKRKYKCLNCKMITNP</sequence>
<dbReference type="EMBL" id="CP002453">
    <property type="protein sequence ID" value="ADV48429.1"/>
    <property type="molecule type" value="Genomic_DNA"/>
</dbReference>
<name>E6X5R3_CELAD</name>
<dbReference type="RefSeq" id="WP_013549915.1">
    <property type="nucleotide sequence ID" value="NC_014934.1"/>
</dbReference>
<dbReference type="STRING" id="688270.Celal_1107"/>
<reference evidence="1 2" key="1">
    <citation type="journal article" date="2010" name="Stand. Genomic Sci.">
        <title>Complete genome sequence of Cellulophaga algicola type strain (IC166).</title>
        <authorList>
            <person name="Abt B."/>
            <person name="Lu M."/>
            <person name="Misra M."/>
            <person name="Han C."/>
            <person name="Nolan M."/>
            <person name="Lucas S."/>
            <person name="Hammon N."/>
            <person name="Deshpande S."/>
            <person name="Cheng J.F."/>
            <person name="Tapia R."/>
            <person name="Goodwin L."/>
            <person name="Pitluck S."/>
            <person name="Liolios K."/>
            <person name="Pagani I."/>
            <person name="Ivanova N."/>
            <person name="Mavromatis K."/>
            <person name="Ovchinikova G."/>
            <person name="Pati A."/>
            <person name="Chen A."/>
            <person name="Palaniappan K."/>
            <person name="Land M."/>
            <person name="Hauser L."/>
            <person name="Chang Y.J."/>
            <person name="Jeffries C.D."/>
            <person name="Detter J.C."/>
            <person name="Brambilla E."/>
            <person name="Rohde M."/>
            <person name="Tindall B.J."/>
            <person name="Goker M."/>
            <person name="Woyke T."/>
            <person name="Bristow J."/>
            <person name="Eisen J.A."/>
            <person name="Markowitz V."/>
            <person name="Hugenholtz P."/>
            <person name="Kyrpides N.C."/>
            <person name="Klenk H.P."/>
            <person name="Lapidus A."/>
        </authorList>
    </citation>
    <scope>NUCLEOTIDE SEQUENCE [LARGE SCALE GENOMIC DNA]</scope>
    <source>
        <strain evidence="2">DSM 14237 / IC166 / ACAM 630</strain>
    </source>
</reference>
<dbReference type="eggNOG" id="ENOG5031EDH">
    <property type="taxonomic scope" value="Bacteria"/>
</dbReference>
<dbReference type="KEGG" id="cao:Celal_1107"/>
<keyword evidence="2" id="KW-1185">Reference proteome</keyword>
<dbReference type="Proteomes" id="UP000008634">
    <property type="component" value="Chromosome"/>
</dbReference>
<evidence type="ECO:0000313" key="1">
    <source>
        <dbReference type="EMBL" id="ADV48429.1"/>
    </source>
</evidence>
<dbReference type="HOGENOM" id="CLU_130977_0_0_10"/>
<protein>
    <recommendedName>
        <fullName evidence="3">DUF2007 domain-containing protein</fullName>
    </recommendedName>
</protein>
<proteinExistence type="predicted"/>
<gene>
    <name evidence="1" type="ordered locus">Celal_1107</name>
</gene>
<evidence type="ECO:0008006" key="3">
    <source>
        <dbReference type="Google" id="ProtNLM"/>
    </source>
</evidence>
<organism evidence="1 2">
    <name type="scientific">Cellulophaga algicola (strain DSM 14237 / IC166 / ACAM 630)</name>
    <dbReference type="NCBI Taxonomy" id="688270"/>
    <lineage>
        <taxon>Bacteria</taxon>
        <taxon>Pseudomonadati</taxon>
        <taxon>Bacteroidota</taxon>
        <taxon>Flavobacteriia</taxon>
        <taxon>Flavobacteriales</taxon>
        <taxon>Flavobacteriaceae</taxon>
        <taxon>Cellulophaga</taxon>
    </lineage>
</organism>